<evidence type="ECO:0000256" key="1">
    <source>
        <dbReference type="ARBA" id="ARBA00000971"/>
    </source>
</evidence>
<dbReference type="InterPro" id="IPR027304">
    <property type="entry name" value="Trigger_fact/SurA_dom_sf"/>
</dbReference>
<comment type="subcellular location">
    <subcellularLocation>
        <location evidence="12">Cytoplasm</location>
    </subcellularLocation>
    <text evidence="12">About half TF is bound to the ribosome near the polypeptide exit tunnel while the other half is free in the cytoplasm.</text>
</comment>
<keyword evidence="10 12" id="KW-0131">Cell cycle</keyword>
<keyword evidence="5 12" id="KW-0963">Cytoplasm</keyword>
<dbReference type="Gene3D" id="1.10.3120.10">
    <property type="entry name" value="Trigger factor, C-terminal domain"/>
    <property type="match status" value="1"/>
</dbReference>
<dbReference type="HAMAP" id="MF_00303">
    <property type="entry name" value="Trigger_factor_Tig"/>
    <property type="match status" value="1"/>
</dbReference>
<evidence type="ECO:0000256" key="4">
    <source>
        <dbReference type="ARBA" id="ARBA00016902"/>
    </source>
</evidence>
<comment type="function">
    <text evidence="12">Involved in protein export. Acts as a chaperone by maintaining the newly synthesized protein in an open conformation. Functions as a peptidyl-prolyl cis-trans isomerase.</text>
</comment>
<dbReference type="InterPro" id="IPR008881">
    <property type="entry name" value="Trigger_fac_ribosome-bd_bac"/>
</dbReference>
<feature type="domain" description="PPIase FKBP-type" evidence="16">
    <location>
        <begin position="164"/>
        <end position="244"/>
    </location>
</feature>
<evidence type="ECO:0000256" key="11">
    <source>
        <dbReference type="ARBA" id="ARBA00029986"/>
    </source>
</evidence>
<dbReference type="GO" id="GO:0015031">
    <property type="term" value="P:protein transport"/>
    <property type="evidence" value="ECO:0007669"/>
    <property type="project" value="UniProtKB-UniRule"/>
</dbReference>
<feature type="compositionally biased region" description="Basic and acidic residues" evidence="15">
    <location>
        <begin position="429"/>
        <end position="451"/>
    </location>
</feature>
<evidence type="ECO:0000256" key="10">
    <source>
        <dbReference type="ARBA" id="ARBA00023306"/>
    </source>
</evidence>
<dbReference type="InterPro" id="IPR001179">
    <property type="entry name" value="PPIase_FKBP_dom"/>
</dbReference>
<comment type="domain">
    <text evidence="12">Consists of 3 domains; the N-terminus binds the ribosome, the middle domain has PPIase activity, while the C-terminus has intrinsic chaperone activity on its own.</text>
</comment>
<comment type="catalytic activity">
    <reaction evidence="1 12 13">
        <text>[protein]-peptidylproline (omega=180) = [protein]-peptidylproline (omega=0)</text>
        <dbReference type="Rhea" id="RHEA:16237"/>
        <dbReference type="Rhea" id="RHEA-COMP:10747"/>
        <dbReference type="Rhea" id="RHEA-COMP:10748"/>
        <dbReference type="ChEBI" id="CHEBI:83833"/>
        <dbReference type="ChEBI" id="CHEBI:83834"/>
        <dbReference type="EC" id="5.2.1.8"/>
    </reaction>
</comment>
<dbReference type="FunFam" id="3.10.50.40:FF:000001">
    <property type="entry name" value="Trigger factor"/>
    <property type="match status" value="1"/>
</dbReference>
<evidence type="ECO:0000256" key="8">
    <source>
        <dbReference type="ARBA" id="ARBA00023186"/>
    </source>
</evidence>
<name>A0A9Q4KL32_9BACT</name>
<accession>A0A9Q4KL32</accession>
<evidence type="ECO:0000259" key="16">
    <source>
        <dbReference type="PROSITE" id="PS50059"/>
    </source>
</evidence>
<dbReference type="GO" id="GO:0051301">
    <property type="term" value="P:cell division"/>
    <property type="evidence" value="ECO:0007669"/>
    <property type="project" value="UniProtKB-KW"/>
</dbReference>
<reference evidence="17" key="1">
    <citation type="submission" date="2022-12" db="EMBL/GenBank/DDBJ databases">
        <title>Species Delineation and Comparative Genomics within the Campylobacter ureolyticus Complex.</title>
        <authorList>
            <person name="Maki J."/>
            <person name="Howard M."/>
            <person name="Connelly S."/>
            <person name="Hardy D.J."/>
            <person name="Cameron A."/>
        </authorList>
    </citation>
    <scope>NUCLEOTIDE SEQUENCE</scope>
    <source>
        <strain evidence="17">URMC_786</strain>
    </source>
</reference>
<evidence type="ECO:0000313" key="17">
    <source>
        <dbReference type="EMBL" id="MCZ6162091.1"/>
    </source>
</evidence>
<evidence type="ECO:0000313" key="18">
    <source>
        <dbReference type="Proteomes" id="UP001075461"/>
    </source>
</evidence>
<evidence type="ECO:0000256" key="2">
    <source>
        <dbReference type="ARBA" id="ARBA00005464"/>
    </source>
</evidence>
<dbReference type="AlphaFoldDB" id="A0A9Q4KL32"/>
<dbReference type="Pfam" id="PF00254">
    <property type="entry name" value="FKBP_C"/>
    <property type="match status" value="1"/>
</dbReference>
<dbReference type="SUPFAM" id="SSF109998">
    <property type="entry name" value="Triger factor/SurA peptide-binding domain-like"/>
    <property type="match status" value="1"/>
</dbReference>
<dbReference type="GO" id="GO:0005737">
    <property type="term" value="C:cytoplasm"/>
    <property type="evidence" value="ECO:0007669"/>
    <property type="project" value="UniProtKB-SubCell"/>
</dbReference>
<keyword evidence="7 12" id="KW-0697">Rotamase</keyword>
<evidence type="ECO:0000256" key="12">
    <source>
        <dbReference type="HAMAP-Rule" id="MF_00303"/>
    </source>
</evidence>
<evidence type="ECO:0000256" key="6">
    <source>
        <dbReference type="ARBA" id="ARBA00022618"/>
    </source>
</evidence>
<evidence type="ECO:0000256" key="14">
    <source>
        <dbReference type="RuleBase" id="RU003914"/>
    </source>
</evidence>
<keyword evidence="9 12" id="KW-0413">Isomerase</keyword>
<dbReference type="InterPro" id="IPR008880">
    <property type="entry name" value="Trigger_fac_C"/>
</dbReference>
<dbReference type="InterPro" id="IPR005215">
    <property type="entry name" value="Trig_fac"/>
</dbReference>
<gene>
    <name evidence="12 17" type="primary">tig</name>
    <name evidence="17" type="ORF">O6B92_07060</name>
</gene>
<dbReference type="SUPFAM" id="SSF54534">
    <property type="entry name" value="FKBP-like"/>
    <property type="match status" value="1"/>
</dbReference>
<dbReference type="Gene3D" id="3.10.50.40">
    <property type="match status" value="1"/>
</dbReference>
<sequence length="464" mass="53141">MEVSSKLINSANASIDAKFDAKSIENKVNEIAVKTAKQVKIDGFRPGKVPVNVVKKRYEKALLDDAKQELFKKAIDDGLKNLNKKQSDLLGEPVFAKFEEVDGGIDTIIEISFKPEIDIKGYEKLIPKYEIPEASKDEIKTKIDELLLMVAPLEKVDKDSLEKGDFAKFDFEGFLDDKAFEGGSAKDYSLEIGSNQFIPGFEDAMIGLKPGEEKDINLTFPSDYNAKNLAGKDVVFKVKLHEIQAKNPAKKLDKKTLTELTGDEKLTIKAFEERIENQIKHDKFNKILNEELKPKFVDDMTEKFDFDLPKTIVEQEIDLQFRNSWNSFTKEDMEKFRTDKDALTKKREEFRKEAEKSVKLTFIIDELAKDRKVEVSDQELVQAIYFEAYQNGIDPKKHLETYQKQGILPAVKMALIEEKLFNDLFKLPEPKDEKADGKEDKKEDKKEEKPAKKTTKKSTKEEGK</sequence>
<dbReference type="InterPro" id="IPR036611">
    <property type="entry name" value="Trigger_fac_ribosome-bd_sf"/>
</dbReference>
<dbReference type="Proteomes" id="UP001075461">
    <property type="component" value="Unassembled WGS sequence"/>
</dbReference>
<dbReference type="Gene3D" id="3.30.70.1050">
    <property type="entry name" value="Trigger factor ribosome-binding domain"/>
    <property type="match status" value="1"/>
</dbReference>
<evidence type="ECO:0000256" key="9">
    <source>
        <dbReference type="ARBA" id="ARBA00023235"/>
    </source>
</evidence>
<dbReference type="EMBL" id="JAPXGP010000005">
    <property type="protein sequence ID" value="MCZ6162091.1"/>
    <property type="molecule type" value="Genomic_DNA"/>
</dbReference>
<evidence type="ECO:0000256" key="13">
    <source>
        <dbReference type="PROSITE-ProRule" id="PRU00277"/>
    </source>
</evidence>
<evidence type="ECO:0000256" key="5">
    <source>
        <dbReference type="ARBA" id="ARBA00022490"/>
    </source>
</evidence>
<dbReference type="Pfam" id="PF05697">
    <property type="entry name" value="Trigger_N"/>
    <property type="match status" value="1"/>
</dbReference>
<feature type="region of interest" description="Disordered" evidence="15">
    <location>
        <begin position="429"/>
        <end position="464"/>
    </location>
</feature>
<dbReference type="GO" id="GO:0003755">
    <property type="term" value="F:peptidyl-prolyl cis-trans isomerase activity"/>
    <property type="evidence" value="ECO:0007669"/>
    <property type="project" value="UniProtKB-UniRule"/>
</dbReference>
<dbReference type="NCBIfam" id="TIGR00115">
    <property type="entry name" value="tig"/>
    <property type="match status" value="1"/>
</dbReference>
<dbReference type="InterPro" id="IPR037041">
    <property type="entry name" value="Trigger_fac_C_sf"/>
</dbReference>
<protein>
    <recommendedName>
        <fullName evidence="4 12">Trigger factor</fullName>
        <shortName evidence="12">TF</shortName>
        <ecNumber evidence="3 12">5.2.1.8</ecNumber>
    </recommendedName>
    <alternativeName>
        <fullName evidence="11 12">PPIase</fullName>
    </alternativeName>
</protein>
<organism evidence="17 18">
    <name type="scientific">Campylobacter ureolyticus</name>
    <dbReference type="NCBI Taxonomy" id="827"/>
    <lineage>
        <taxon>Bacteria</taxon>
        <taxon>Pseudomonadati</taxon>
        <taxon>Campylobacterota</taxon>
        <taxon>Epsilonproteobacteria</taxon>
        <taxon>Campylobacterales</taxon>
        <taxon>Campylobacteraceae</taxon>
        <taxon>Campylobacter</taxon>
    </lineage>
</organism>
<comment type="caution">
    <text evidence="17">The sequence shown here is derived from an EMBL/GenBank/DDBJ whole genome shotgun (WGS) entry which is preliminary data.</text>
</comment>
<evidence type="ECO:0000256" key="15">
    <source>
        <dbReference type="SAM" id="MobiDB-lite"/>
    </source>
</evidence>
<dbReference type="SUPFAM" id="SSF102735">
    <property type="entry name" value="Trigger factor ribosome-binding domain"/>
    <property type="match status" value="1"/>
</dbReference>
<proteinExistence type="inferred from homology"/>
<evidence type="ECO:0000256" key="3">
    <source>
        <dbReference type="ARBA" id="ARBA00013194"/>
    </source>
</evidence>
<dbReference type="RefSeq" id="WP_269480379.1">
    <property type="nucleotide sequence ID" value="NZ_JAPXGH010000010.1"/>
</dbReference>
<dbReference type="Pfam" id="PF05698">
    <property type="entry name" value="Trigger_C"/>
    <property type="match status" value="1"/>
</dbReference>
<keyword evidence="6 12" id="KW-0132">Cell division</keyword>
<dbReference type="EC" id="5.2.1.8" evidence="3 12"/>
<dbReference type="PROSITE" id="PS50059">
    <property type="entry name" value="FKBP_PPIASE"/>
    <property type="match status" value="1"/>
</dbReference>
<comment type="similarity">
    <text evidence="2 12 14">Belongs to the FKBP-type PPIase family. Tig subfamily.</text>
</comment>
<keyword evidence="8 12" id="KW-0143">Chaperone</keyword>
<dbReference type="PIRSF" id="PIRSF003095">
    <property type="entry name" value="Trigger_factor"/>
    <property type="match status" value="1"/>
</dbReference>
<dbReference type="InterPro" id="IPR046357">
    <property type="entry name" value="PPIase_dom_sf"/>
</dbReference>
<evidence type="ECO:0000256" key="7">
    <source>
        <dbReference type="ARBA" id="ARBA00023110"/>
    </source>
</evidence>
<dbReference type="GO" id="GO:0006457">
    <property type="term" value="P:protein folding"/>
    <property type="evidence" value="ECO:0007669"/>
    <property type="project" value="UniProtKB-UniRule"/>
</dbReference>